<evidence type="ECO:0000313" key="2">
    <source>
        <dbReference type="Proteomes" id="UP001565200"/>
    </source>
</evidence>
<keyword evidence="2" id="KW-1185">Reference proteome</keyword>
<proteinExistence type="predicted"/>
<gene>
    <name evidence="1" type="ORF">AAK873_06140</name>
</gene>
<organism evidence="1 2">
    <name type="scientific">Heminiphilus faecis</name>
    <dbReference type="NCBI Taxonomy" id="2601703"/>
    <lineage>
        <taxon>Bacteria</taxon>
        <taxon>Pseudomonadati</taxon>
        <taxon>Bacteroidota</taxon>
        <taxon>Bacteroidia</taxon>
        <taxon>Bacteroidales</taxon>
        <taxon>Muribaculaceae</taxon>
        <taxon>Heminiphilus</taxon>
    </lineage>
</organism>
<sequence length="263" mass="30310">MIHTAMDRDLLDKLKELLADRSLPVDDRWVDDMMAACPYFTLPATMQLERAHDLSEERWHMLMQRVALRSACPDMLYRLTEPLGSLQADFYPPSDDKPAPTTDEAISMFIDNYGGSADREEEILERLIFNPTPDYAQILAEEEERSLPSADEAGAGGQDSLINAFILKSRDNNGHFPMTDEEEDVTEHAEEVREESIQPPVQQDESLLSESLAKIYIKQRRYSKAFEIISNLSLKYPEKSIYFADQLRFLQKLIINQQYLKQK</sequence>
<name>A0ABV4CX06_9BACT</name>
<dbReference type="EMBL" id="JBCLPP010000013">
    <property type="protein sequence ID" value="MEY8245196.1"/>
    <property type="molecule type" value="Genomic_DNA"/>
</dbReference>
<dbReference type="Proteomes" id="UP001565200">
    <property type="component" value="Unassembled WGS sequence"/>
</dbReference>
<evidence type="ECO:0008006" key="3">
    <source>
        <dbReference type="Google" id="ProtNLM"/>
    </source>
</evidence>
<protein>
    <recommendedName>
        <fullName evidence="3">Tetratricopeptide repeat protein</fullName>
    </recommendedName>
</protein>
<reference evidence="1 2" key="1">
    <citation type="submission" date="2024-03" db="EMBL/GenBank/DDBJ databases">
        <title>Mouse gut bacterial collection (mGBC) of GemPharmatech.</title>
        <authorList>
            <person name="He Y."/>
            <person name="Dong L."/>
            <person name="Wu D."/>
            <person name="Gao X."/>
            <person name="Lin Z."/>
        </authorList>
    </citation>
    <scope>NUCLEOTIDE SEQUENCE [LARGE SCALE GENOMIC DNA]</scope>
    <source>
        <strain evidence="1 2">54-13</strain>
    </source>
</reference>
<comment type="caution">
    <text evidence="1">The sequence shown here is derived from an EMBL/GenBank/DDBJ whole genome shotgun (WGS) entry which is preliminary data.</text>
</comment>
<dbReference type="RefSeq" id="WP_369863352.1">
    <property type="nucleotide sequence ID" value="NZ_JBCLPP010000013.1"/>
</dbReference>
<accession>A0ABV4CX06</accession>
<evidence type="ECO:0000313" key="1">
    <source>
        <dbReference type="EMBL" id="MEY8245196.1"/>
    </source>
</evidence>